<name>A0A1H5UDJ4_9CLOT</name>
<evidence type="ECO:0000256" key="8">
    <source>
        <dbReference type="ARBA" id="ARBA00031285"/>
    </source>
</evidence>
<dbReference type="CDD" id="cd11009">
    <property type="entry name" value="Zn_dep_PLPC"/>
    <property type="match status" value="1"/>
</dbReference>
<evidence type="ECO:0000313" key="11">
    <source>
        <dbReference type="Proteomes" id="UP000242850"/>
    </source>
</evidence>
<evidence type="ECO:0000256" key="7">
    <source>
        <dbReference type="ARBA" id="ARBA00022833"/>
    </source>
</evidence>
<evidence type="ECO:0000313" key="10">
    <source>
        <dbReference type="EMBL" id="SEF72518.1"/>
    </source>
</evidence>
<accession>A0A1H5UDJ4</accession>
<sequence>MGKFEKSYGFVMKSFLRAVNPIKRKIIKTECKVHKFINYEALDILKNDGYKRAYDFLKEYIKDINSGAVWADQDFKSSDHFYNPEKGRGLYGASNALKEATYYYSKSINLYREGKINASMFYLGCACHIIQDMTVPQHVNIKLLDSHRKYELWVIKTYFLHDAFKAGEGGIYLDSIKDFIEQNAKKAIEAYLKYKEVKDKDERYFKLTKEILTQAQRTTAGLMLKYFNDVIKIEI</sequence>
<organism evidence="10 11">
    <name type="scientific">Caloramator fervidus</name>
    <dbReference type="NCBI Taxonomy" id="29344"/>
    <lineage>
        <taxon>Bacteria</taxon>
        <taxon>Bacillati</taxon>
        <taxon>Bacillota</taxon>
        <taxon>Clostridia</taxon>
        <taxon>Eubacteriales</taxon>
        <taxon>Clostridiaceae</taxon>
        <taxon>Caloramator</taxon>
    </lineage>
</organism>
<evidence type="ECO:0000256" key="3">
    <source>
        <dbReference type="ARBA" id="ARBA00022525"/>
    </source>
</evidence>
<evidence type="ECO:0000256" key="4">
    <source>
        <dbReference type="ARBA" id="ARBA00022723"/>
    </source>
</evidence>
<proteinExistence type="predicted"/>
<evidence type="ECO:0000259" key="9">
    <source>
        <dbReference type="PROSITE" id="PS51346"/>
    </source>
</evidence>
<dbReference type="Pfam" id="PF00882">
    <property type="entry name" value="Zn_dep_PLPC"/>
    <property type="match status" value="1"/>
</dbReference>
<keyword evidence="3" id="KW-0964">Secreted</keyword>
<dbReference type="InterPro" id="IPR029002">
    <property type="entry name" value="PLPC/GPLD1"/>
</dbReference>
<keyword evidence="5" id="KW-0732">Signal</keyword>
<dbReference type="InterPro" id="IPR001531">
    <property type="entry name" value="Zn_PLipaseC"/>
</dbReference>
<protein>
    <recommendedName>
        <fullName evidence="2">Phospholipase C</fullName>
        <ecNumber evidence="1">3.1.4.3</ecNumber>
    </recommendedName>
    <alternativeName>
        <fullName evidence="8">Phosphatidylcholine cholinephosphohydrolase</fullName>
    </alternativeName>
</protein>
<dbReference type="Proteomes" id="UP000242850">
    <property type="component" value="Unassembled WGS sequence"/>
</dbReference>
<evidence type="ECO:0000256" key="2">
    <source>
        <dbReference type="ARBA" id="ARBA00018391"/>
    </source>
</evidence>
<dbReference type="GO" id="GO:0008270">
    <property type="term" value="F:zinc ion binding"/>
    <property type="evidence" value="ECO:0007669"/>
    <property type="project" value="InterPro"/>
</dbReference>
<reference evidence="11" key="1">
    <citation type="submission" date="2016-10" db="EMBL/GenBank/DDBJ databases">
        <authorList>
            <person name="Varghese N."/>
            <person name="Submissions S."/>
        </authorList>
    </citation>
    <scope>NUCLEOTIDE SEQUENCE [LARGE SCALE GENOMIC DNA]</scope>
    <source>
        <strain evidence="11">DSM 5463</strain>
    </source>
</reference>
<keyword evidence="7" id="KW-0862">Zinc</keyword>
<keyword evidence="4" id="KW-0479">Metal-binding</keyword>
<keyword evidence="11" id="KW-1185">Reference proteome</keyword>
<dbReference type="PROSITE" id="PS51346">
    <property type="entry name" value="PROKAR_ZN_DEPEND_PLPC_2"/>
    <property type="match status" value="1"/>
</dbReference>
<dbReference type="AlphaFoldDB" id="A0A1H5UDJ4"/>
<dbReference type="GO" id="GO:0034480">
    <property type="term" value="F:phosphatidylcholine phospholipase C activity"/>
    <property type="evidence" value="ECO:0007669"/>
    <property type="project" value="UniProtKB-EC"/>
</dbReference>
<keyword evidence="6" id="KW-0378">Hydrolase</keyword>
<dbReference type="SMART" id="SM00770">
    <property type="entry name" value="Zn_dep_PLPC"/>
    <property type="match status" value="1"/>
</dbReference>
<feature type="domain" description="Zn-dependent PLC" evidence="9">
    <location>
        <begin position="21"/>
        <end position="235"/>
    </location>
</feature>
<evidence type="ECO:0000256" key="1">
    <source>
        <dbReference type="ARBA" id="ARBA00012018"/>
    </source>
</evidence>
<dbReference type="OrthoDB" id="1677163at2"/>
<dbReference type="Gene3D" id="1.10.575.10">
    <property type="entry name" value="P1 Nuclease"/>
    <property type="match status" value="1"/>
</dbReference>
<evidence type="ECO:0000256" key="6">
    <source>
        <dbReference type="ARBA" id="ARBA00022801"/>
    </source>
</evidence>
<gene>
    <name evidence="10" type="ORF">SAMN05660865_00867</name>
</gene>
<dbReference type="SUPFAM" id="SSF48537">
    <property type="entry name" value="Phospholipase C/P1 nuclease"/>
    <property type="match status" value="1"/>
</dbReference>
<dbReference type="EC" id="3.1.4.3" evidence="1"/>
<evidence type="ECO:0000256" key="5">
    <source>
        <dbReference type="ARBA" id="ARBA00022729"/>
    </source>
</evidence>
<dbReference type="RefSeq" id="WP_103895850.1">
    <property type="nucleotide sequence ID" value="NZ_FNUK01000008.1"/>
</dbReference>
<dbReference type="EMBL" id="FNUK01000008">
    <property type="protein sequence ID" value="SEF72518.1"/>
    <property type="molecule type" value="Genomic_DNA"/>
</dbReference>
<dbReference type="InterPro" id="IPR008947">
    <property type="entry name" value="PLipase_C/P1_nuclease_dom_sf"/>
</dbReference>